<keyword evidence="1" id="KW-0472">Membrane</keyword>
<feature type="transmembrane region" description="Helical" evidence="1">
    <location>
        <begin position="51"/>
        <end position="75"/>
    </location>
</feature>
<evidence type="ECO:0000256" key="1">
    <source>
        <dbReference type="SAM" id="Phobius"/>
    </source>
</evidence>
<keyword evidence="1" id="KW-1133">Transmembrane helix</keyword>
<organism evidence="2">
    <name type="scientific">hydrothermal vent metagenome</name>
    <dbReference type="NCBI Taxonomy" id="652676"/>
    <lineage>
        <taxon>unclassified sequences</taxon>
        <taxon>metagenomes</taxon>
        <taxon>ecological metagenomes</taxon>
    </lineage>
</organism>
<protein>
    <submittedName>
        <fullName evidence="2">Uncharacterized protein</fullName>
    </submittedName>
</protein>
<feature type="transmembrane region" description="Helical" evidence="1">
    <location>
        <begin position="169"/>
        <end position="185"/>
    </location>
</feature>
<feature type="transmembrane region" description="Helical" evidence="1">
    <location>
        <begin position="20"/>
        <end position="45"/>
    </location>
</feature>
<name>A0A3B0VQ95_9ZZZZ</name>
<feature type="transmembrane region" description="Helical" evidence="1">
    <location>
        <begin position="110"/>
        <end position="136"/>
    </location>
</feature>
<dbReference type="EMBL" id="UOFC01000068">
    <property type="protein sequence ID" value="VAW45695.1"/>
    <property type="molecule type" value="Genomic_DNA"/>
</dbReference>
<accession>A0A3B0VQ95</accession>
<evidence type="ECO:0000313" key="2">
    <source>
        <dbReference type="EMBL" id="VAW45695.1"/>
    </source>
</evidence>
<sequence length="198" mass="23763">FISIFILENFKNKIFKGFIYFNTLLLVLLTISKTAIVIFFVYLIFKFFKRMSIVFIFFALYLLFIGINIDTELWLSSLRHRSDYNDLFLNLVAENWLFPFYISFQYTDNIFFQLWGFFSFFGLFFFTALNLLVAVILIHKKDFLNFIVLVLFMLVGITTNFLYTWPLSYMYWGFILYILSFYVKNKKQSLHKNGALLG</sequence>
<feature type="transmembrane region" description="Helical" evidence="1">
    <location>
        <begin position="87"/>
        <end position="104"/>
    </location>
</feature>
<reference evidence="2" key="1">
    <citation type="submission" date="2018-06" db="EMBL/GenBank/DDBJ databases">
        <authorList>
            <person name="Zhirakovskaya E."/>
        </authorList>
    </citation>
    <scope>NUCLEOTIDE SEQUENCE</scope>
</reference>
<feature type="non-terminal residue" evidence="2">
    <location>
        <position position="1"/>
    </location>
</feature>
<gene>
    <name evidence="2" type="ORF">MNBD_GAMMA03-831</name>
</gene>
<dbReference type="AlphaFoldDB" id="A0A3B0VQ95"/>
<proteinExistence type="predicted"/>
<keyword evidence="1" id="KW-0812">Transmembrane</keyword>
<feature type="transmembrane region" description="Helical" evidence="1">
    <location>
        <begin position="143"/>
        <end position="163"/>
    </location>
</feature>